<keyword evidence="9" id="KW-1133">Transmembrane helix</keyword>
<accession>A0A8H3X784</accession>
<keyword evidence="6" id="KW-0119">Carbohydrate metabolism</keyword>
<comment type="similarity">
    <text evidence="7">Belongs to the glycosyltransferase 68 family.</text>
</comment>
<evidence type="ECO:0000256" key="9">
    <source>
        <dbReference type="SAM" id="Phobius"/>
    </source>
</evidence>
<dbReference type="InterPro" id="IPR045130">
    <property type="entry name" value="OFUT2-like"/>
</dbReference>
<evidence type="ECO:0000256" key="3">
    <source>
        <dbReference type="ARBA" id="ARBA00022679"/>
    </source>
</evidence>
<comment type="pathway">
    <text evidence="2">Protein modification; protein glycosylation.</text>
</comment>
<comment type="subcellular location">
    <subcellularLocation>
        <location evidence="1">Endoplasmic reticulum</location>
    </subcellularLocation>
</comment>
<gene>
    <name evidence="10" type="ORF">F8M41_006429</name>
</gene>
<feature type="transmembrane region" description="Helical" evidence="9">
    <location>
        <begin position="20"/>
        <end position="39"/>
    </location>
</feature>
<evidence type="ECO:0000313" key="11">
    <source>
        <dbReference type="Proteomes" id="UP000439903"/>
    </source>
</evidence>
<organism evidence="10 11">
    <name type="scientific">Gigaspora margarita</name>
    <dbReference type="NCBI Taxonomy" id="4874"/>
    <lineage>
        <taxon>Eukaryota</taxon>
        <taxon>Fungi</taxon>
        <taxon>Fungi incertae sedis</taxon>
        <taxon>Mucoromycota</taxon>
        <taxon>Glomeromycotina</taxon>
        <taxon>Glomeromycetes</taxon>
        <taxon>Diversisporales</taxon>
        <taxon>Gigasporaceae</taxon>
        <taxon>Gigaspora</taxon>
    </lineage>
</organism>
<dbReference type="InterPro" id="IPR019378">
    <property type="entry name" value="GDP-Fuc_O-FucTrfase"/>
</dbReference>
<dbReference type="PANTHER" id="PTHR13398">
    <property type="entry name" value="GDP-FUCOSE PROTEIN O-FUCOSYLTRANSFERASE 2"/>
    <property type="match status" value="1"/>
</dbReference>
<keyword evidence="11" id="KW-1185">Reference proteome</keyword>
<dbReference type="OrthoDB" id="2020419at2759"/>
<evidence type="ECO:0000256" key="8">
    <source>
        <dbReference type="ARBA" id="ARBA00026232"/>
    </source>
</evidence>
<dbReference type="Proteomes" id="UP000439903">
    <property type="component" value="Unassembled WGS sequence"/>
</dbReference>
<comment type="caution">
    <text evidence="10">The sequence shown here is derived from an EMBL/GenBank/DDBJ whole genome shotgun (WGS) entry which is preliminary data.</text>
</comment>
<dbReference type="CDD" id="cd11296">
    <property type="entry name" value="O-FucT_like"/>
    <property type="match status" value="1"/>
</dbReference>
<keyword evidence="9" id="KW-0472">Membrane</keyword>
<dbReference type="Gene3D" id="3.40.50.11350">
    <property type="match status" value="1"/>
</dbReference>
<evidence type="ECO:0000256" key="6">
    <source>
        <dbReference type="ARBA" id="ARBA00023277"/>
    </source>
</evidence>
<keyword evidence="9" id="KW-0812">Transmembrane</keyword>
<sequence>MKSEFNLKQYYITIIATRKIIFRIILLSLLLSNFVNIGLRLKEQASTESAKEILNVYNTIQENTTNSSLEILNVYNTTRENTTNSSLEIHNTTRENTTKSTLKILDVYNTTQENTTNSSPKIFNTTQENTINSSLEAPLTEDEKINMKYCQEKTCKFVFPYYHPEQETRANIHTRSYTQLARSLNRTIVLTNVGNSRVQACFPYPFDFYYDIKAFQKQYPDIRFITQEKFFKWTQERKIKPIAQHSQMIQDGHGSLSLREKKFKGLYKGVEMSRREKKKYCLDKFDLNITDYKEFHTGIKIKELNQKAMLNLVTNTLKIPPIAESEVIMILNTSPKEMFPKINKVIPYSPHIIKQSKSNIKKLKPYIAIHWRMEQGNPRLMPQCAKRLVKEVKKIQKKYGIKNVYFATDFPLNGDKAQSQTFHKISKFHKESIEILEHIKFDTWVSLDGFSQIRNNSKYEKEFKGSGIQGILDKLVCINAKYFLKGPEGCARTSSTFTSIIVNERTKLKKKYDLINIVSSW</sequence>
<keyword evidence="3" id="KW-0808">Transferase</keyword>
<evidence type="ECO:0000256" key="4">
    <source>
        <dbReference type="ARBA" id="ARBA00022824"/>
    </source>
</evidence>
<dbReference type="GO" id="GO:0046922">
    <property type="term" value="F:peptide-O-fucosyltransferase activity"/>
    <property type="evidence" value="ECO:0007669"/>
    <property type="project" value="InterPro"/>
</dbReference>
<dbReference type="GO" id="GO:0005783">
    <property type="term" value="C:endoplasmic reticulum"/>
    <property type="evidence" value="ECO:0007669"/>
    <property type="project" value="UniProtKB-SubCell"/>
</dbReference>
<protein>
    <recommendedName>
        <fullName evidence="8">GDP-fucose protein O-fucosyltransferase 2</fullName>
    </recommendedName>
</protein>
<keyword evidence="5" id="KW-0294">Fucose metabolism</keyword>
<reference evidence="10 11" key="1">
    <citation type="journal article" date="2019" name="Environ. Microbiol.">
        <title>At the nexus of three kingdoms: the genome of the mycorrhizal fungus Gigaspora margarita provides insights into plant, endobacterial and fungal interactions.</title>
        <authorList>
            <person name="Venice F."/>
            <person name="Ghignone S."/>
            <person name="Salvioli di Fossalunga A."/>
            <person name="Amselem J."/>
            <person name="Novero M."/>
            <person name="Xianan X."/>
            <person name="Sedzielewska Toro K."/>
            <person name="Morin E."/>
            <person name="Lipzen A."/>
            <person name="Grigoriev I.V."/>
            <person name="Henrissat B."/>
            <person name="Martin F.M."/>
            <person name="Bonfante P."/>
        </authorList>
    </citation>
    <scope>NUCLEOTIDE SEQUENCE [LARGE SCALE GENOMIC DNA]</scope>
    <source>
        <strain evidence="10 11">BEG34</strain>
    </source>
</reference>
<evidence type="ECO:0000256" key="5">
    <source>
        <dbReference type="ARBA" id="ARBA00023253"/>
    </source>
</evidence>
<evidence type="ECO:0000313" key="10">
    <source>
        <dbReference type="EMBL" id="KAF0425082.1"/>
    </source>
</evidence>
<dbReference type="PANTHER" id="PTHR13398:SF0">
    <property type="entry name" value="GDP-FUCOSE PROTEIN O-FUCOSYLTRANSFERASE 2"/>
    <property type="match status" value="1"/>
</dbReference>
<evidence type="ECO:0000256" key="2">
    <source>
        <dbReference type="ARBA" id="ARBA00004922"/>
    </source>
</evidence>
<dbReference type="AlphaFoldDB" id="A0A8H3X784"/>
<proteinExistence type="inferred from homology"/>
<evidence type="ECO:0000256" key="1">
    <source>
        <dbReference type="ARBA" id="ARBA00004240"/>
    </source>
</evidence>
<keyword evidence="4" id="KW-0256">Endoplasmic reticulum</keyword>
<evidence type="ECO:0000256" key="7">
    <source>
        <dbReference type="ARBA" id="ARBA00025803"/>
    </source>
</evidence>
<name>A0A8H3X784_GIGMA</name>
<dbReference type="EMBL" id="WTPW01001631">
    <property type="protein sequence ID" value="KAF0425082.1"/>
    <property type="molecule type" value="Genomic_DNA"/>
</dbReference>
<dbReference type="GO" id="GO:0006004">
    <property type="term" value="P:fucose metabolic process"/>
    <property type="evidence" value="ECO:0007669"/>
    <property type="project" value="UniProtKB-KW"/>
</dbReference>
<dbReference type="Pfam" id="PF10250">
    <property type="entry name" value="O-FucT"/>
    <property type="match status" value="1"/>
</dbReference>